<dbReference type="RefSeq" id="WP_050740774.1">
    <property type="nucleotide sequence ID" value="NZ_LGYO01000033.1"/>
</dbReference>
<sequence length="248" mass="27434">MKCAYGSNIGSQRKVNQDAYLAATIKNVDRVSYVFAVADGLGGHRSGEIASKTAVDFIKDNLSRIKNYFDPEEMMSFVNDINMALKKLGDDEPARLGMATTLTMCIVDGDDLCICHVGDSRTYSITREKIARLTKDHSLVQILVDEGKITQEEAEIHPQKNVITRALGTDNSVKVDFYRYDIDPQAVYLICSDGLFNMVSDNEMQAIVNENNLEESAKKLIDLANENGGNDNITVVLFKPLEGVLNAQ</sequence>
<dbReference type="PANTHER" id="PTHR47992">
    <property type="entry name" value="PROTEIN PHOSPHATASE"/>
    <property type="match status" value="1"/>
</dbReference>
<dbReference type="Gene3D" id="3.60.40.10">
    <property type="entry name" value="PPM-type phosphatase domain"/>
    <property type="match status" value="1"/>
</dbReference>
<accession>A0A0L6U016</accession>
<evidence type="ECO:0000313" key="3">
    <source>
        <dbReference type="Proteomes" id="UP000036873"/>
    </source>
</evidence>
<dbReference type="OrthoDB" id="9801841at2"/>
<proteinExistence type="predicted"/>
<dbReference type="InterPro" id="IPR001932">
    <property type="entry name" value="PPM-type_phosphatase-like_dom"/>
</dbReference>
<gene>
    <name evidence="2" type="ORF">AKG39_12695</name>
</gene>
<evidence type="ECO:0000313" key="2">
    <source>
        <dbReference type="EMBL" id="KNZ41180.1"/>
    </source>
</evidence>
<feature type="domain" description="PPM-type phosphatase" evidence="1">
    <location>
        <begin position="2"/>
        <end position="240"/>
    </location>
</feature>
<name>A0A0L6U016_9FIRM</name>
<dbReference type="SMART" id="SM00332">
    <property type="entry name" value="PP2Cc"/>
    <property type="match status" value="1"/>
</dbReference>
<dbReference type="PROSITE" id="PS51746">
    <property type="entry name" value="PPM_2"/>
    <property type="match status" value="1"/>
</dbReference>
<evidence type="ECO:0000259" key="1">
    <source>
        <dbReference type="PROSITE" id="PS51746"/>
    </source>
</evidence>
<dbReference type="SUPFAM" id="SSF81606">
    <property type="entry name" value="PP2C-like"/>
    <property type="match status" value="1"/>
</dbReference>
<dbReference type="AlphaFoldDB" id="A0A0L6U016"/>
<dbReference type="SMART" id="SM00331">
    <property type="entry name" value="PP2C_SIG"/>
    <property type="match status" value="1"/>
</dbReference>
<dbReference type="GO" id="GO:0004722">
    <property type="term" value="F:protein serine/threonine phosphatase activity"/>
    <property type="evidence" value="ECO:0007669"/>
    <property type="project" value="InterPro"/>
</dbReference>
<dbReference type="EMBL" id="LGYO01000033">
    <property type="protein sequence ID" value="KNZ41180.1"/>
    <property type="molecule type" value="Genomic_DNA"/>
</dbReference>
<dbReference type="PATRIC" id="fig|52689.4.peg.1903"/>
<dbReference type="Pfam" id="PF13672">
    <property type="entry name" value="PP2C_2"/>
    <property type="match status" value="1"/>
</dbReference>
<dbReference type="NCBIfam" id="NF033484">
    <property type="entry name" value="Stp1_PP2C_phos"/>
    <property type="match status" value="1"/>
</dbReference>
<reference evidence="3" key="1">
    <citation type="submission" date="2015-07" db="EMBL/GenBank/DDBJ databases">
        <title>Draft genome sequence of Acetobacterium bakii DSM 8293, a potential psychrophilic chemical producer through syngas fermentation.</title>
        <authorList>
            <person name="Song Y."/>
            <person name="Hwang S."/>
            <person name="Cho B.-K."/>
        </authorList>
    </citation>
    <scope>NUCLEOTIDE SEQUENCE [LARGE SCALE GENOMIC DNA]</scope>
    <source>
        <strain evidence="3">DSM 8239</strain>
    </source>
</reference>
<keyword evidence="3" id="KW-1185">Reference proteome</keyword>
<organism evidence="2 3">
    <name type="scientific">Acetobacterium bakii</name>
    <dbReference type="NCBI Taxonomy" id="52689"/>
    <lineage>
        <taxon>Bacteria</taxon>
        <taxon>Bacillati</taxon>
        <taxon>Bacillota</taxon>
        <taxon>Clostridia</taxon>
        <taxon>Eubacteriales</taxon>
        <taxon>Eubacteriaceae</taxon>
        <taxon>Acetobacterium</taxon>
    </lineage>
</organism>
<dbReference type="STRING" id="52689.AKG39_12695"/>
<dbReference type="InterPro" id="IPR015655">
    <property type="entry name" value="PP2C"/>
</dbReference>
<comment type="caution">
    <text evidence="2">The sequence shown here is derived from an EMBL/GenBank/DDBJ whole genome shotgun (WGS) entry which is preliminary data.</text>
</comment>
<protein>
    <submittedName>
        <fullName evidence="2">Serine/threonine protein phosphatase</fullName>
    </submittedName>
</protein>
<dbReference type="CDD" id="cd00143">
    <property type="entry name" value="PP2Cc"/>
    <property type="match status" value="1"/>
</dbReference>
<dbReference type="InterPro" id="IPR036457">
    <property type="entry name" value="PPM-type-like_dom_sf"/>
</dbReference>
<dbReference type="Proteomes" id="UP000036873">
    <property type="component" value="Unassembled WGS sequence"/>
</dbReference>